<gene>
    <name evidence="11" type="ORF">RJ639_027943</name>
</gene>
<evidence type="ECO:0000256" key="3">
    <source>
        <dbReference type="ARBA" id="ARBA00022598"/>
    </source>
</evidence>
<evidence type="ECO:0000259" key="10">
    <source>
        <dbReference type="Pfam" id="PF08264"/>
    </source>
</evidence>
<dbReference type="InterPro" id="IPR014729">
    <property type="entry name" value="Rossmann-like_a/b/a_fold"/>
</dbReference>
<dbReference type="GO" id="GO:0005524">
    <property type="term" value="F:ATP binding"/>
    <property type="evidence" value="ECO:0007669"/>
    <property type="project" value="UniProtKB-KW"/>
</dbReference>
<dbReference type="Proteomes" id="UP001188597">
    <property type="component" value="Unassembled WGS sequence"/>
</dbReference>
<comment type="similarity">
    <text evidence="1">Belongs to the class-I aminoacyl-tRNA synthetase family.</text>
</comment>
<evidence type="ECO:0000256" key="5">
    <source>
        <dbReference type="ARBA" id="ARBA00022840"/>
    </source>
</evidence>
<evidence type="ECO:0000256" key="2">
    <source>
        <dbReference type="ARBA" id="ARBA00013169"/>
    </source>
</evidence>
<dbReference type="InterPro" id="IPR002300">
    <property type="entry name" value="aa-tRNA-synth_Ia"/>
</dbReference>
<organism evidence="11 12">
    <name type="scientific">Escallonia herrerae</name>
    <dbReference type="NCBI Taxonomy" id="1293975"/>
    <lineage>
        <taxon>Eukaryota</taxon>
        <taxon>Viridiplantae</taxon>
        <taxon>Streptophyta</taxon>
        <taxon>Embryophyta</taxon>
        <taxon>Tracheophyta</taxon>
        <taxon>Spermatophyta</taxon>
        <taxon>Magnoliopsida</taxon>
        <taxon>eudicotyledons</taxon>
        <taxon>Gunneridae</taxon>
        <taxon>Pentapetalae</taxon>
        <taxon>asterids</taxon>
        <taxon>campanulids</taxon>
        <taxon>Escalloniales</taxon>
        <taxon>Escalloniaceae</taxon>
        <taxon>Escallonia</taxon>
    </lineage>
</organism>
<dbReference type="AlphaFoldDB" id="A0AA89BDE4"/>
<dbReference type="InterPro" id="IPR002303">
    <property type="entry name" value="Valyl-tRNA_ligase"/>
</dbReference>
<evidence type="ECO:0000313" key="12">
    <source>
        <dbReference type="Proteomes" id="UP001188597"/>
    </source>
</evidence>
<comment type="caution">
    <text evidence="11">The sequence shown here is derived from an EMBL/GenBank/DDBJ whole genome shotgun (WGS) entry which is preliminary data.</text>
</comment>
<keyword evidence="3" id="KW-0436">Ligase</keyword>
<dbReference type="GO" id="GO:0006438">
    <property type="term" value="P:valyl-tRNA aminoacylation"/>
    <property type="evidence" value="ECO:0007669"/>
    <property type="project" value="InterPro"/>
</dbReference>
<evidence type="ECO:0000256" key="1">
    <source>
        <dbReference type="ARBA" id="ARBA00005594"/>
    </source>
</evidence>
<keyword evidence="6" id="KW-0648">Protein biosynthesis</keyword>
<keyword evidence="4" id="KW-0547">Nucleotide-binding</keyword>
<proteinExistence type="inferred from homology"/>
<feature type="domain" description="Methionyl/Valyl/Leucyl/Isoleucyl-tRNA synthetase anticodon-binding" evidence="10">
    <location>
        <begin position="110"/>
        <end position="249"/>
    </location>
</feature>
<dbReference type="Gene3D" id="3.40.50.620">
    <property type="entry name" value="HUPs"/>
    <property type="match status" value="1"/>
</dbReference>
<keyword evidence="12" id="KW-1185">Reference proteome</keyword>
<evidence type="ECO:0000259" key="9">
    <source>
        <dbReference type="Pfam" id="PF00133"/>
    </source>
</evidence>
<dbReference type="Gene3D" id="1.10.730.10">
    <property type="entry name" value="Isoleucyl-tRNA Synthetase, Domain 1"/>
    <property type="match status" value="1"/>
</dbReference>
<evidence type="ECO:0000256" key="4">
    <source>
        <dbReference type="ARBA" id="ARBA00022741"/>
    </source>
</evidence>
<sequence length="306" mass="34141">MIRDAHGRKMSKSLGNVIDPLEVIDGISLAGLHKRLDEGNLDPTELEVAKEGQAKDFSTGICECGADALWFLLISYTAQSDKINLDIDRVLDDYTPPAEIVPATLPFGCQWILSVLNNTISKTVSSLDSYEFLDAATAVYSWWKYQFCGIYIEAIKPYFTNNDPTLAFARSSAQGTLWVCLDNGLRLVHRFRLPSQKDFTRKESIMLCEYPSIIESWTNARIESEMNTVDTAVILLRKLKEKLPGKKRNERRAAFALCQTDEISDIIKLRELEISTLATLSSLMVLSKSDDAPAESTASDVNADLS</sequence>
<dbReference type="GO" id="GO:0004832">
    <property type="term" value="F:valine-tRNA ligase activity"/>
    <property type="evidence" value="ECO:0007669"/>
    <property type="project" value="UniProtKB-EC"/>
</dbReference>
<name>A0AA89BDE4_9ASTE</name>
<keyword evidence="7" id="KW-0030">Aminoacyl-tRNA synthetase</keyword>
<dbReference type="PANTHER" id="PTHR11946">
    <property type="entry name" value="VALYL-TRNA SYNTHETASES"/>
    <property type="match status" value="1"/>
</dbReference>
<keyword evidence="5" id="KW-0067">ATP-binding</keyword>
<reference evidence="11" key="1">
    <citation type="submission" date="2022-12" db="EMBL/GenBank/DDBJ databases">
        <title>Draft genome assemblies for two species of Escallonia (Escalloniales).</title>
        <authorList>
            <person name="Chanderbali A."/>
            <person name="Dervinis C."/>
            <person name="Anghel I."/>
            <person name="Soltis D."/>
            <person name="Soltis P."/>
            <person name="Zapata F."/>
        </authorList>
    </citation>
    <scope>NUCLEOTIDE SEQUENCE</scope>
    <source>
        <strain evidence="11">UCBG64.0493</strain>
        <tissue evidence="11">Leaf</tissue>
    </source>
</reference>
<accession>A0AA89BDE4</accession>
<feature type="domain" description="Aminoacyl-tRNA synthetase class Ia" evidence="9">
    <location>
        <begin position="1"/>
        <end position="85"/>
    </location>
</feature>
<dbReference type="EC" id="6.1.1.9" evidence="2"/>
<dbReference type="Pfam" id="PF00133">
    <property type="entry name" value="tRNA-synt_1"/>
    <property type="match status" value="1"/>
</dbReference>
<evidence type="ECO:0000256" key="7">
    <source>
        <dbReference type="ARBA" id="ARBA00023146"/>
    </source>
</evidence>
<dbReference type="SUPFAM" id="SSF47323">
    <property type="entry name" value="Anticodon-binding domain of a subclass of class I aminoacyl-tRNA synthetases"/>
    <property type="match status" value="1"/>
</dbReference>
<evidence type="ECO:0000313" key="11">
    <source>
        <dbReference type="EMBL" id="KAK3039239.1"/>
    </source>
</evidence>
<protein>
    <recommendedName>
        <fullName evidence="2">valine--tRNA ligase</fullName>
        <ecNumber evidence="2">6.1.1.9</ecNumber>
    </recommendedName>
    <alternativeName>
        <fullName evidence="8">Valyl-tRNA synthetase</fullName>
    </alternativeName>
</protein>
<evidence type="ECO:0000256" key="8">
    <source>
        <dbReference type="ARBA" id="ARBA00029936"/>
    </source>
</evidence>
<dbReference type="GO" id="GO:0005829">
    <property type="term" value="C:cytosol"/>
    <property type="evidence" value="ECO:0007669"/>
    <property type="project" value="TreeGrafter"/>
</dbReference>
<dbReference type="EMBL" id="JAVXUP010000080">
    <property type="protein sequence ID" value="KAK3039239.1"/>
    <property type="molecule type" value="Genomic_DNA"/>
</dbReference>
<dbReference type="SUPFAM" id="SSF52374">
    <property type="entry name" value="Nucleotidylyl transferase"/>
    <property type="match status" value="1"/>
</dbReference>
<feature type="non-terminal residue" evidence="11">
    <location>
        <position position="306"/>
    </location>
</feature>
<evidence type="ECO:0000256" key="6">
    <source>
        <dbReference type="ARBA" id="ARBA00022917"/>
    </source>
</evidence>
<dbReference type="InterPro" id="IPR013155">
    <property type="entry name" value="M/V/L/I-tRNA-synth_anticd-bd"/>
</dbReference>
<dbReference type="Pfam" id="PF08264">
    <property type="entry name" value="Anticodon_1"/>
    <property type="match status" value="1"/>
</dbReference>
<dbReference type="PANTHER" id="PTHR11946:SF109">
    <property type="entry name" value="VALINE--TRNA LIGASE"/>
    <property type="match status" value="1"/>
</dbReference>
<dbReference type="InterPro" id="IPR009080">
    <property type="entry name" value="tRNAsynth_Ia_anticodon-bd"/>
</dbReference>